<dbReference type="Proteomes" id="UP000288972">
    <property type="component" value="Chromosome"/>
</dbReference>
<evidence type="ECO:0000313" key="3">
    <source>
        <dbReference type="Proteomes" id="UP000288972"/>
    </source>
</evidence>
<name>A0AAE6C7H6_9BRAD</name>
<evidence type="ECO:0000313" key="4">
    <source>
        <dbReference type="Proteomes" id="UP000290401"/>
    </source>
</evidence>
<sequence length="65" mass="7022">MADDGIMPVFCPTEQVVLQTQMAAMKKSNDSMRGSTVHGVVFTLPEILGSKEVVAPSMLREELLG</sequence>
<proteinExistence type="predicted"/>
<dbReference type="EMBL" id="RDQZ01000034">
    <property type="protein sequence ID" value="RXH08034.1"/>
    <property type="molecule type" value="Genomic_DNA"/>
</dbReference>
<protein>
    <submittedName>
        <fullName evidence="1">Uncharacterized protein</fullName>
    </submittedName>
</protein>
<gene>
    <name evidence="2" type="ORF">EAS56_30375</name>
    <name evidence="1" type="ORF">XH91_10215</name>
</gene>
<accession>A0AAE6C7H6</accession>
<dbReference type="EMBL" id="CP030053">
    <property type="protein sequence ID" value="QAU45698.1"/>
    <property type="molecule type" value="Genomic_DNA"/>
</dbReference>
<keyword evidence="4" id="KW-1185">Reference proteome</keyword>
<dbReference type="RefSeq" id="WP_128950479.1">
    <property type="nucleotide sequence ID" value="NZ_CP030053.1"/>
</dbReference>
<dbReference type="Proteomes" id="UP000290401">
    <property type="component" value="Unassembled WGS sequence"/>
</dbReference>
<reference evidence="2 4" key="2">
    <citation type="submission" date="2018-10" db="EMBL/GenBank/DDBJ databases">
        <title>Bradyrhizobium sp. nov., effective nodules isolated from peanut in China.</title>
        <authorList>
            <person name="Li Y."/>
        </authorList>
    </citation>
    <scope>NUCLEOTIDE SEQUENCE [LARGE SCALE GENOMIC DNA]</scope>
    <source>
        <strain evidence="2 4">CCBAU 53426</strain>
    </source>
</reference>
<reference evidence="1 3" key="1">
    <citation type="submission" date="2018-06" db="EMBL/GenBank/DDBJ databases">
        <title>Comparative genomics of rhizobia nodulating Arachis hypogaea in China.</title>
        <authorList>
            <person name="Li Y."/>
        </authorList>
    </citation>
    <scope>NUCLEOTIDE SEQUENCE [LARGE SCALE GENOMIC DNA]</scope>
    <source>
        <strain evidence="1 3">CCBAU 51670</strain>
    </source>
</reference>
<dbReference type="AlphaFoldDB" id="A0AAE6C7H6"/>
<evidence type="ECO:0000313" key="2">
    <source>
        <dbReference type="EMBL" id="RXH08034.1"/>
    </source>
</evidence>
<dbReference type="KEGG" id="bgz:XH91_10215"/>
<evidence type="ECO:0000313" key="1">
    <source>
        <dbReference type="EMBL" id="QAU45698.1"/>
    </source>
</evidence>
<organism evidence="1 3">
    <name type="scientific">Bradyrhizobium guangzhouense</name>
    <dbReference type="NCBI Taxonomy" id="1325095"/>
    <lineage>
        <taxon>Bacteria</taxon>
        <taxon>Pseudomonadati</taxon>
        <taxon>Pseudomonadota</taxon>
        <taxon>Alphaproteobacteria</taxon>
        <taxon>Hyphomicrobiales</taxon>
        <taxon>Nitrobacteraceae</taxon>
        <taxon>Bradyrhizobium</taxon>
    </lineage>
</organism>